<dbReference type="InterPro" id="IPR011453">
    <property type="entry name" value="DUF1559"/>
</dbReference>
<accession>A0A402CZ15</accession>
<dbReference type="Pfam" id="PF07596">
    <property type="entry name" value="SBP_bac_10"/>
    <property type="match status" value="1"/>
</dbReference>
<dbReference type="SUPFAM" id="SSF54523">
    <property type="entry name" value="Pili subunits"/>
    <property type="match status" value="1"/>
</dbReference>
<protein>
    <submittedName>
        <fullName evidence="1">Uncharacterized protein</fullName>
    </submittedName>
</protein>
<dbReference type="KEGG" id="ccot:CCAX7_15910"/>
<dbReference type="NCBIfam" id="TIGR02532">
    <property type="entry name" value="IV_pilin_GFxxxE"/>
    <property type="match status" value="1"/>
</dbReference>
<dbReference type="InterPro" id="IPR045584">
    <property type="entry name" value="Pilin-like"/>
</dbReference>
<dbReference type="NCBIfam" id="TIGR04294">
    <property type="entry name" value="pre_pil_HX9DG"/>
    <property type="match status" value="1"/>
</dbReference>
<gene>
    <name evidence="1" type="ORF">CCAX7_15910</name>
</gene>
<evidence type="ECO:0000313" key="2">
    <source>
        <dbReference type="Proteomes" id="UP000287394"/>
    </source>
</evidence>
<dbReference type="Pfam" id="PF07963">
    <property type="entry name" value="N_methyl"/>
    <property type="match status" value="1"/>
</dbReference>
<dbReference type="AlphaFoldDB" id="A0A402CZ15"/>
<dbReference type="EMBL" id="AP025739">
    <property type="protein sequence ID" value="BDI29540.1"/>
    <property type="molecule type" value="Genomic_DNA"/>
</dbReference>
<evidence type="ECO:0000313" key="1">
    <source>
        <dbReference type="EMBL" id="BDI29540.1"/>
    </source>
</evidence>
<dbReference type="InterPro" id="IPR012902">
    <property type="entry name" value="N_methyl_site"/>
</dbReference>
<keyword evidence="2" id="KW-1185">Reference proteome</keyword>
<dbReference type="PANTHER" id="PTHR30093">
    <property type="entry name" value="GENERAL SECRETION PATHWAY PROTEIN G"/>
    <property type="match status" value="1"/>
</dbReference>
<sequence length="323" mass="33807">MQEINDKSDDLHLSENIFLSSDNPGHICGQGIVSGSYYRTIDVSSIRFRQKGATMTQHATKKGFTLIELLVVIAIIAILAAILFPVFAKAREKARQISCLSNEKQLGLAILQYSQDSDERMPCGTAVTGVNTQDGKGWASQIYSYVKSTAVFRCPDDSTSGSNVAPITYPISYGINLQATRSALADFVSDSKSVMLFETVGSAASITTVGNAVSGDITSPAADGNPEGFNGVGRFATGVMSGASPSEVGGNNGWYDTKTGRHTDASNYLMADGHAKWIRPTSVSTGGDGSNGDCNTFTSGTFAGTAASVDCSATGLAATFSVH</sequence>
<dbReference type="InterPro" id="IPR027558">
    <property type="entry name" value="Pre_pil_HX9DG_C"/>
</dbReference>
<dbReference type="Gene3D" id="3.30.700.10">
    <property type="entry name" value="Glycoprotein, Type 4 Pilin"/>
    <property type="match status" value="1"/>
</dbReference>
<name>A0A402CZ15_9BACT</name>
<reference evidence="1 2" key="1">
    <citation type="journal article" date="2019" name="Int. J. Syst. Evol. Microbiol.">
        <title>Capsulimonas corticalis gen. nov., sp. nov., an aerobic capsulated bacterium, of a novel bacterial order, Capsulimonadales ord. nov., of the class Armatimonadia of the phylum Armatimonadetes.</title>
        <authorList>
            <person name="Li J."/>
            <person name="Kudo C."/>
            <person name="Tonouchi A."/>
        </authorList>
    </citation>
    <scope>NUCLEOTIDE SEQUENCE [LARGE SCALE GENOMIC DNA]</scope>
    <source>
        <strain evidence="1 2">AX-7</strain>
    </source>
</reference>
<dbReference type="Proteomes" id="UP000287394">
    <property type="component" value="Chromosome"/>
</dbReference>
<dbReference type="PROSITE" id="PS00409">
    <property type="entry name" value="PROKAR_NTER_METHYL"/>
    <property type="match status" value="1"/>
</dbReference>
<proteinExistence type="predicted"/>
<organism evidence="1 2">
    <name type="scientific">Capsulimonas corticalis</name>
    <dbReference type="NCBI Taxonomy" id="2219043"/>
    <lineage>
        <taxon>Bacteria</taxon>
        <taxon>Bacillati</taxon>
        <taxon>Armatimonadota</taxon>
        <taxon>Armatimonadia</taxon>
        <taxon>Capsulimonadales</taxon>
        <taxon>Capsulimonadaceae</taxon>
        <taxon>Capsulimonas</taxon>
    </lineage>
</organism>